<organism evidence="6">
    <name type="scientific">marine metagenome</name>
    <dbReference type="NCBI Taxonomy" id="408172"/>
    <lineage>
        <taxon>unclassified sequences</taxon>
        <taxon>metagenomes</taxon>
        <taxon>ecological metagenomes</taxon>
    </lineage>
</organism>
<name>A0A382U785_9ZZZZ</name>
<dbReference type="GO" id="GO:0030976">
    <property type="term" value="F:thiamine pyrophosphate binding"/>
    <property type="evidence" value="ECO:0007669"/>
    <property type="project" value="InterPro"/>
</dbReference>
<dbReference type="Gene3D" id="3.40.50.970">
    <property type="match status" value="1"/>
</dbReference>
<dbReference type="EMBL" id="UINC01142053">
    <property type="protein sequence ID" value="SVD30150.1"/>
    <property type="molecule type" value="Genomic_DNA"/>
</dbReference>
<proteinExistence type="predicted"/>
<reference evidence="6" key="1">
    <citation type="submission" date="2018-05" db="EMBL/GenBank/DDBJ databases">
        <authorList>
            <person name="Lanie J.A."/>
            <person name="Ng W.-L."/>
            <person name="Kazmierczak K.M."/>
            <person name="Andrzejewski T.M."/>
            <person name="Davidsen T.M."/>
            <person name="Wayne K.J."/>
            <person name="Tettelin H."/>
            <person name="Glass J.I."/>
            <person name="Rusch D."/>
            <person name="Podicherti R."/>
            <person name="Tsui H.-C.T."/>
            <person name="Winkler M.E."/>
        </authorList>
    </citation>
    <scope>NUCLEOTIDE SEQUENCE</scope>
</reference>
<dbReference type="PANTHER" id="PTHR43710">
    <property type="entry name" value="2-HYDROXYACYL-COA LYASE"/>
    <property type="match status" value="1"/>
</dbReference>
<protein>
    <recommendedName>
        <fullName evidence="5">Thiamine pyrophosphate enzyme N-terminal TPP-binding domain-containing protein</fullName>
    </recommendedName>
</protein>
<dbReference type="InterPro" id="IPR045025">
    <property type="entry name" value="HACL1-like"/>
</dbReference>
<dbReference type="CDD" id="cd07035">
    <property type="entry name" value="TPP_PYR_POX_like"/>
    <property type="match status" value="1"/>
</dbReference>
<gene>
    <name evidence="6" type="ORF">METZ01_LOCUS383004</name>
</gene>
<feature type="non-terminal residue" evidence="6">
    <location>
        <position position="64"/>
    </location>
</feature>
<dbReference type="SUPFAM" id="SSF52518">
    <property type="entry name" value="Thiamin diphosphate-binding fold (THDP-binding)"/>
    <property type="match status" value="1"/>
</dbReference>
<keyword evidence="3" id="KW-0460">Magnesium</keyword>
<dbReference type="GO" id="GO:0016829">
    <property type="term" value="F:lyase activity"/>
    <property type="evidence" value="ECO:0007669"/>
    <property type="project" value="UniProtKB-KW"/>
</dbReference>
<dbReference type="Pfam" id="PF02776">
    <property type="entry name" value="TPP_enzyme_N"/>
    <property type="match status" value="1"/>
</dbReference>
<dbReference type="InterPro" id="IPR029061">
    <property type="entry name" value="THDP-binding"/>
</dbReference>
<sequence>VENTKMGRVTGNYLIAKTLKDEGVDTLFYLMGGPDFDLVMECQDLGIRTIDFRHEQAAAFAAHA</sequence>
<feature type="domain" description="Thiamine pyrophosphate enzyme N-terminal TPP-binding" evidence="5">
    <location>
        <begin position="10"/>
        <end position="64"/>
    </location>
</feature>
<feature type="non-terminal residue" evidence="6">
    <location>
        <position position="1"/>
    </location>
</feature>
<dbReference type="AlphaFoldDB" id="A0A382U785"/>
<dbReference type="InterPro" id="IPR012001">
    <property type="entry name" value="Thiamin_PyroP_enz_TPP-bd_dom"/>
</dbReference>
<evidence type="ECO:0000256" key="2">
    <source>
        <dbReference type="ARBA" id="ARBA00022723"/>
    </source>
</evidence>
<evidence type="ECO:0000256" key="1">
    <source>
        <dbReference type="ARBA" id="ARBA00001964"/>
    </source>
</evidence>
<keyword evidence="2" id="KW-0479">Metal-binding</keyword>
<comment type="cofactor">
    <cofactor evidence="1">
        <name>thiamine diphosphate</name>
        <dbReference type="ChEBI" id="CHEBI:58937"/>
    </cofactor>
</comment>
<evidence type="ECO:0000256" key="4">
    <source>
        <dbReference type="ARBA" id="ARBA00023239"/>
    </source>
</evidence>
<evidence type="ECO:0000313" key="6">
    <source>
        <dbReference type="EMBL" id="SVD30150.1"/>
    </source>
</evidence>
<dbReference type="GO" id="GO:0046872">
    <property type="term" value="F:metal ion binding"/>
    <property type="evidence" value="ECO:0007669"/>
    <property type="project" value="UniProtKB-KW"/>
</dbReference>
<dbReference type="GO" id="GO:0001561">
    <property type="term" value="P:fatty acid alpha-oxidation"/>
    <property type="evidence" value="ECO:0007669"/>
    <property type="project" value="TreeGrafter"/>
</dbReference>
<keyword evidence="4" id="KW-0456">Lyase</keyword>
<evidence type="ECO:0000259" key="5">
    <source>
        <dbReference type="Pfam" id="PF02776"/>
    </source>
</evidence>
<evidence type="ECO:0000256" key="3">
    <source>
        <dbReference type="ARBA" id="ARBA00022842"/>
    </source>
</evidence>
<accession>A0A382U785</accession>
<dbReference type="PANTHER" id="PTHR43710:SF2">
    <property type="entry name" value="2-HYDROXYACYL-COA LYASE 1"/>
    <property type="match status" value="1"/>
</dbReference>